<sequence length="63" mass="7621">MVYHMDSITQPERRKLYSLALLGTTKRNTEITKDFTWRTPKSPKCEFETKCPLVRRWEWSLDT</sequence>
<reference evidence="1" key="3">
    <citation type="submission" date="2025-09" db="UniProtKB">
        <authorList>
            <consortium name="Ensembl"/>
        </authorList>
    </citation>
    <scope>IDENTIFICATION</scope>
</reference>
<proteinExistence type="predicted"/>
<dbReference type="AlphaFoldDB" id="A0A8C7R256"/>
<dbReference type="Ensembl" id="ENSOMYT00000050101.2">
    <property type="protein sequence ID" value="ENSOMYP00000046047.2"/>
    <property type="gene ID" value="ENSOMYG00000021026.2"/>
</dbReference>
<reference evidence="1" key="1">
    <citation type="submission" date="2020-07" db="EMBL/GenBank/DDBJ databases">
        <title>A long reads based de novo assembly of the rainbow trout Arlee double haploid line genome.</title>
        <authorList>
            <person name="Gao G."/>
            <person name="Palti Y."/>
        </authorList>
    </citation>
    <scope>NUCLEOTIDE SEQUENCE [LARGE SCALE GENOMIC DNA]</scope>
</reference>
<accession>A0A8C7R256</accession>
<organism evidence="1 2">
    <name type="scientific">Oncorhynchus mykiss</name>
    <name type="common">Rainbow trout</name>
    <name type="synonym">Salmo gairdneri</name>
    <dbReference type="NCBI Taxonomy" id="8022"/>
    <lineage>
        <taxon>Eukaryota</taxon>
        <taxon>Metazoa</taxon>
        <taxon>Chordata</taxon>
        <taxon>Craniata</taxon>
        <taxon>Vertebrata</taxon>
        <taxon>Euteleostomi</taxon>
        <taxon>Actinopterygii</taxon>
        <taxon>Neopterygii</taxon>
        <taxon>Teleostei</taxon>
        <taxon>Protacanthopterygii</taxon>
        <taxon>Salmoniformes</taxon>
        <taxon>Salmonidae</taxon>
        <taxon>Salmoninae</taxon>
        <taxon>Oncorhynchus</taxon>
    </lineage>
</organism>
<reference evidence="1" key="2">
    <citation type="submission" date="2025-08" db="UniProtKB">
        <authorList>
            <consortium name="Ensembl"/>
        </authorList>
    </citation>
    <scope>IDENTIFICATION</scope>
</reference>
<dbReference type="Proteomes" id="UP000694395">
    <property type="component" value="Chromosome 11"/>
</dbReference>
<protein>
    <submittedName>
        <fullName evidence="1">Uncharacterized protein</fullName>
    </submittedName>
</protein>
<evidence type="ECO:0000313" key="1">
    <source>
        <dbReference type="Ensembl" id="ENSOMYP00000046047.2"/>
    </source>
</evidence>
<keyword evidence="2" id="KW-1185">Reference proteome</keyword>
<evidence type="ECO:0000313" key="2">
    <source>
        <dbReference type="Proteomes" id="UP000694395"/>
    </source>
</evidence>
<name>A0A8C7R256_ONCMY</name>